<dbReference type="GO" id="GO:0016853">
    <property type="term" value="F:isomerase activity"/>
    <property type="evidence" value="ECO:0007669"/>
    <property type="project" value="UniProtKB-KW"/>
</dbReference>
<dbReference type="Pfam" id="PF12680">
    <property type="entry name" value="SnoaL_2"/>
    <property type="match status" value="1"/>
</dbReference>
<evidence type="ECO:0000313" key="3">
    <source>
        <dbReference type="Proteomes" id="UP000316184"/>
    </source>
</evidence>
<dbReference type="AlphaFoldDB" id="A0A561U836"/>
<accession>A0A561U836</accession>
<keyword evidence="3" id="KW-1185">Reference proteome</keyword>
<keyword evidence="2" id="KW-0413">Isomerase</keyword>
<sequence length="112" mass="12704">MVRSYYDMVDIGDLEGVLQLFCEGAVYRRPGYAPLVGRGELRAFYSSQRMIDHGKHELADVVSEAGRVAVRGTFSGTLKDRRRVDVEFADFFVIEPSGRFSRRDTFFFAPAV</sequence>
<dbReference type="RefSeq" id="WP_222429345.1">
    <property type="nucleotide sequence ID" value="NZ_VIWX01000002.1"/>
</dbReference>
<gene>
    <name evidence="2" type="ORF">FHU35_12494</name>
</gene>
<organism evidence="2 3">
    <name type="scientific">Saccharopolyspora dendranthemae</name>
    <dbReference type="NCBI Taxonomy" id="1181886"/>
    <lineage>
        <taxon>Bacteria</taxon>
        <taxon>Bacillati</taxon>
        <taxon>Actinomycetota</taxon>
        <taxon>Actinomycetes</taxon>
        <taxon>Pseudonocardiales</taxon>
        <taxon>Pseudonocardiaceae</taxon>
        <taxon>Saccharopolyspora</taxon>
    </lineage>
</organism>
<reference evidence="2 3" key="1">
    <citation type="submission" date="2019-06" db="EMBL/GenBank/DDBJ databases">
        <title>Sequencing the genomes of 1000 actinobacteria strains.</title>
        <authorList>
            <person name="Klenk H.-P."/>
        </authorList>
    </citation>
    <scope>NUCLEOTIDE SEQUENCE [LARGE SCALE GENOMIC DNA]</scope>
    <source>
        <strain evidence="2 3">DSM 46699</strain>
    </source>
</reference>
<dbReference type="EMBL" id="VIWX01000002">
    <property type="protein sequence ID" value="TWF95497.1"/>
    <property type="molecule type" value="Genomic_DNA"/>
</dbReference>
<proteinExistence type="predicted"/>
<name>A0A561U836_9PSEU</name>
<dbReference type="InterPro" id="IPR037401">
    <property type="entry name" value="SnoaL-like"/>
</dbReference>
<evidence type="ECO:0000313" key="2">
    <source>
        <dbReference type="EMBL" id="TWF95497.1"/>
    </source>
</evidence>
<feature type="domain" description="SnoaL-like" evidence="1">
    <location>
        <begin position="2"/>
        <end position="100"/>
    </location>
</feature>
<dbReference type="InterPro" id="IPR032710">
    <property type="entry name" value="NTF2-like_dom_sf"/>
</dbReference>
<dbReference type="SUPFAM" id="SSF54427">
    <property type="entry name" value="NTF2-like"/>
    <property type="match status" value="1"/>
</dbReference>
<evidence type="ECO:0000259" key="1">
    <source>
        <dbReference type="Pfam" id="PF12680"/>
    </source>
</evidence>
<dbReference type="Gene3D" id="3.10.450.50">
    <property type="match status" value="1"/>
</dbReference>
<protein>
    <submittedName>
        <fullName evidence="2">Ketosteroid isomerase-like protein</fullName>
    </submittedName>
</protein>
<comment type="caution">
    <text evidence="2">The sequence shown here is derived from an EMBL/GenBank/DDBJ whole genome shotgun (WGS) entry which is preliminary data.</text>
</comment>
<dbReference type="Proteomes" id="UP000316184">
    <property type="component" value="Unassembled WGS sequence"/>
</dbReference>